<keyword evidence="3" id="KW-1185">Reference proteome</keyword>
<name>A0A9Q1HBH0_HOLLE</name>
<gene>
    <name evidence="2" type="ORF">HOLleu_10100</name>
</gene>
<comment type="caution">
    <text evidence="2">The sequence shown here is derived from an EMBL/GenBank/DDBJ whole genome shotgun (WGS) entry which is preliminary data.</text>
</comment>
<evidence type="ECO:0000256" key="1">
    <source>
        <dbReference type="SAM" id="MobiDB-lite"/>
    </source>
</evidence>
<evidence type="ECO:0000313" key="2">
    <source>
        <dbReference type="EMBL" id="KAJ8043137.1"/>
    </source>
</evidence>
<evidence type="ECO:0000313" key="3">
    <source>
        <dbReference type="Proteomes" id="UP001152320"/>
    </source>
</evidence>
<dbReference type="EMBL" id="JAIZAY010000004">
    <property type="protein sequence ID" value="KAJ8043137.1"/>
    <property type="molecule type" value="Genomic_DNA"/>
</dbReference>
<organism evidence="2 3">
    <name type="scientific">Holothuria leucospilota</name>
    <name type="common">Black long sea cucumber</name>
    <name type="synonym">Mertensiothuria leucospilota</name>
    <dbReference type="NCBI Taxonomy" id="206669"/>
    <lineage>
        <taxon>Eukaryota</taxon>
        <taxon>Metazoa</taxon>
        <taxon>Echinodermata</taxon>
        <taxon>Eleutherozoa</taxon>
        <taxon>Echinozoa</taxon>
        <taxon>Holothuroidea</taxon>
        <taxon>Aspidochirotacea</taxon>
        <taxon>Aspidochirotida</taxon>
        <taxon>Holothuriidae</taxon>
        <taxon>Holothuria</taxon>
    </lineage>
</organism>
<accession>A0A9Q1HBH0</accession>
<feature type="region of interest" description="Disordered" evidence="1">
    <location>
        <begin position="1"/>
        <end position="22"/>
    </location>
</feature>
<dbReference type="AlphaFoldDB" id="A0A9Q1HBH0"/>
<dbReference type="Proteomes" id="UP001152320">
    <property type="component" value="Chromosome 4"/>
</dbReference>
<sequence length="167" mass="19141">MNANISRNRAEKRKYERSGRKSGLTVRREIYKEKRNFVTRLIEASRNEDYSTKNSECQGDQKKLFGVEQGLFDTNGEVNLPTHDNQRQPASDGNFFVGKNKLNDDLRRNNVSNPASFTGLSQIRGEKMCTFRLGYEDEIYNLVLQAPATTCDLDPLPSRLLKNDCSR</sequence>
<reference evidence="2" key="1">
    <citation type="submission" date="2021-10" db="EMBL/GenBank/DDBJ databases">
        <title>Tropical sea cucumber genome reveals ecological adaptation and Cuvierian tubules defense mechanism.</title>
        <authorList>
            <person name="Chen T."/>
        </authorList>
    </citation>
    <scope>NUCLEOTIDE SEQUENCE</scope>
    <source>
        <strain evidence="2">Nanhai2018</strain>
        <tissue evidence="2">Muscle</tissue>
    </source>
</reference>
<protein>
    <submittedName>
        <fullName evidence="2">Uncharacterized protein</fullName>
    </submittedName>
</protein>
<proteinExistence type="predicted"/>